<reference evidence="3" key="1">
    <citation type="journal article" date="2020" name="mSystems">
        <title>Genome- and Community-Level Interaction Insights into Carbon Utilization and Element Cycling Functions of Hydrothermarchaeota in Hydrothermal Sediment.</title>
        <authorList>
            <person name="Zhou Z."/>
            <person name="Liu Y."/>
            <person name="Xu W."/>
            <person name="Pan J."/>
            <person name="Luo Z.H."/>
            <person name="Li M."/>
        </authorList>
    </citation>
    <scope>NUCLEOTIDE SEQUENCE [LARGE SCALE GENOMIC DNA]</scope>
    <source>
        <strain evidence="3">SpSt-456</strain>
    </source>
</reference>
<dbReference type="GO" id="GO:0052913">
    <property type="term" value="F:16S rRNA (guanine(966)-N(2))-methyltransferase activity"/>
    <property type="evidence" value="ECO:0007669"/>
    <property type="project" value="UniProtKB-EC"/>
</dbReference>
<dbReference type="AlphaFoldDB" id="A0A831ZLN1"/>
<dbReference type="CDD" id="cd02440">
    <property type="entry name" value="AdoMet_MTases"/>
    <property type="match status" value="1"/>
</dbReference>
<dbReference type="EMBL" id="DSTK01000034">
    <property type="protein sequence ID" value="HFK97876.1"/>
    <property type="molecule type" value="Genomic_DNA"/>
</dbReference>
<dbReference type="PANTHER" id="PTHR43542:SF1">
    <property type="entry name" value="METHYLTRANSFERASE"/>
    <property type="match status" value="1"/>
</dbReference>
<keyword evidence="2 3" id="KW-0808">Transferase</keyword>
<dbReference type="Gene3D" id="3.40.50.150">
    <property type="entry name" value="Vaccinia Virus protein VP39"/>
    <property type="match status" value="1"/>
</dbReference>
<dbReference type="InterPro" id="IPR002052">
    <property type="entry name" value="DNA_methylase_N6_adenine_CS"/>
</dbReference>
<dbReference type="NCBIfam" id="TIGR00095">
    <property type="entry name" value="16S rRNA (guanine(966)-N(2))-methyltransferase RsmD"/>
    <property type="match status" value="1"/>
</dbReference>
<dbReference type="GO" id="GO:0003676">
    <property type="term" value="F:nucleic acid binding"/>
    <property type="evidence" value="ECO:0007669"/>
    <property type="project" value="InterPro"/>
</dbReference>
<dbReference type="InterPro" id="IPR004398">
    <property type="entry name" value="RNA_MeTrfase_RsmD"/>
</dbReference>
<sequence>MRIIAGRFRGRTLAAPKTGAVRPTADRVREAVFSILGERVVGSRVLDLFAGTGALGLEALSRGARCAVFVDSHRPSVALIRANLERCGVRPPEGEVLVLSAAAAIFRLAFQSRLFDLIFMDPPYGKGWIGKTLALLEPISAPDALVVAEHHEHDPVTEPFPPWQIADRRRYGTVAVTFFRRGGDLSGNL</sequence>
<proteinExistence type="predicted"/>
<organism evidence="3">
    <name type="scientific">Desulfacinum infernum</name>
    <dbReference type="NCBI Taxonomy" id="35837"/>
    <lineage>
        <taxon>Bacteria</taxon>
        <taxon>Pseudomonadati</taxon>
        <taxon>Thermodesulfobacteriota</taxon>
        <taxon>Syntrophobacteria</taxon>
        <taxon>Syntrophobacterales</taxon>
        <taxon>Syntrophobacteraceae</taxon>
        <taxon>Desulfacinum</taxon>
    </lineage>
</organism>
<dbReference type="PIRSF" id="PIRSF004553">
    <property type="entry name" value="CHP00095"/>
    <property type="match status" value="1"/>
</dbReference>
<protein>
    <submittedName>
        <fullName evidence="3">16S rRNA (Guanine(966)-N(2))-methyltransferase RsmD</fullName>
        <ecNumber evidence="3">2.1.1.171</ecNumber>
    </submittedName>
</protein>
<dbReference type="SUPFAM" id="SSF53335">
    <property type="entry name" value="S-adenosyl-L-methionine-dependent methyltransferases"/>
    <property type="match status" value="1"/>
</dbReference>
<dbReference type="PROSITE" id="PS00092">
    <property type="entry name" value="N6_MTASE"/>
    <property type="match status" value="1"/>
</dbReference>
<dbReference type="PANTHER" id="PTHR43542">
    <property type="entry name" value="METHYLTRANSFERASE"/>
    <property type="match status" value="1"/>
</dbReference>
<comment type="caution">
    <text evidence="3">The sequence shown here is derived from an EMBL/GenBank/DDBJ whole genome shotgun (WGS) entry which is preliminary data.</text>
</comment>
<name>A0A831ZLN1_9BACT</name>
<dbReference type="Pfam" id="PF03602">
    <property type="entry name" value="Cons_hypoth95"/>
    <property type="match status" value="1"/>
</dbReference>
<evidence type="ECO:0000256" key="1">
    <source>
        <dbReference type="ARBA" id="ARBA00022603"/>
    </source>
</evidence>
<accession>A0A831ZLN1</accession>
<dbReference type="InterPro" id="IPR029063">
    <property type="entry name" value="SAM-dependent_MTases_sf"/>
</dbReference>
<evidence type="ECO:0000256" key="2">
    <source>
        <dbReference type="ARBA" id="ARBA00022679"/>
    </source>
</evidence>
<gene>
    <name evidence="3" type="primary">rsmD</name>
    <name evidence="3" type="ORF">ENS06_11230</name>
</gene>
<keyword evidence="1 3" id="KW-0489">Methyltransferase</keyword>
<evidence type="ECO:0000313" key="3">
    <source>
        <dbReference type="EMBL" id="HFK97876.1"/>
    </source>
</evidence>
<dbReference type="EC" id="2.1.1.171" evidence="3"/>